<evidence type="ECO:0000313" key="3">
    <source>
        <dbReference type="EMBL" id="QUL99113.1"/>
    </source>
</evidence>
<reference evidence="3" key="2">
    <citation type="journal article" date="2023" name="Biology">
        <title>Prokaryotic Life Associated with Coal-Fire Gas Vents Revealed by Metagenomics.</title>
        <authorList>
            <person name="Kadnikov V.V."/>
            <person name="Mardanov A.V."/>
            <person name="Beletsky A.V."/>
            <person name="Karnachuk O.V."/>
            <person name="Ravin N.V."/>
        </authorList>
    </citation>
    <scope>NUCLEOTIDE SEQUENCE</scope>
    <source>
        <strain evidence="3">Bu02</strain>
    </source>
</reference>
<reference evidence="3" key="1">
    <citation type="submission" date="2020-10" db="EMBL/GenBank/DDBJ databases">
        <authorList>
            <person name="Kadnikov V."/>
            <person name="Beletsky A.V."/>
            <person name="Mardanov A.V."/>
            <person name="Karnachuk O.V."/>
            <person name="Ravin N.V."/>
        </authorList>
    </citation>
    <scope>NUCLEOTIDE SEQUENCE</scope>
    <source>
        <strain evidence="3">Bu02</strain>
    </source>
</reference>
<dbReference type="InterPro" id="IPR006442">
    <property type="entry name" value="Antitoxin_Phd/YefM"/>
</dbReference>
<dbReference type="InterPro" id="IPR036165">
    <property type="entry name" value="YefM-like_sf"/>
</dbReference>
<dbReference type="NCBIfam" id="TIGR01552">
    <property type="entry name" value="phd_fam"/>
    <property type="match status" value="1"/>
</dbReference>
<organism evidence="3">
    <name type="scientific">Candidatus Fermentithermobacillus carboniphilus</name>
    <dbReference type="NCBI Taxonomy" id="3085328"/>
    <lineage>
        <taxon>Bacteria</taxon>
        <taxon>Bacillati</taxon>
        <taxon>Bacillota</taxon>
        <taxon>Candidatus Fermentithermobacillia</taxon>
        <taxon>Candidatus Fermentithermobacillales</taxon>
        <taxon>Candidatus Fermentithermobacillaceae</taxon>
        <taxon>Candidatus Fermentithermobacillus</taxon>
    </lineage>
</organism>
<dbReference type="PANTHER" id="PTHR35377">
    <property type="entry name" value="ANTITOXIN VAPB49-RELATED-RELATED"/>
    <property type="match status" value="1"/>
</dbReference>
<dbReference type="EMBL" id="CP062796">
    <property type="protein sequence ID" value="QUL99113.1"/>
    <property type="molecule type" value="Genomic_DNA"/>
</dbReference>
<dbReference type="Gene3D" id="3.40.1620.10">
    <property type="entry name" value="YefM-like domain"/>
    <property type="match status" value="1"/>
</dbReference>
<name>A0AAT9LEG6_9FIRM</name>
<gene>
    <name evidence="3" type="ORF">IMF26_03330</name>
</gene>
<dbReference type="Pfam" id="PF02604">
    <property type="entry name" value="PhdYeFM_antitox"/>
    <property type="match status" value="1"/>
</dbReference>
<comment type="similarity">
    <text evidence="1 2">Belongs to the phD/YefM antitoxin family.</text>
</comment>
<dbReference type="SUPFAM" id="SSF143120">
    <property type="entry name" value="YefM-like"/>
    <property type="match status" value="1"/>
</dbReference>
<dbReference type="KEGG" id="fcz:IMF26_03330"/>
<accession>A0AAT9LEG6</accession>
<evidence type="ECO:0000256" key="2">
    <source>
        <dbReference type="RuleBase" id="RU362080"/>
    </source>
</evidence>
<proteinExistence type="inferred from homology"/>
<protein>
    <recommendedName>
        <fullName evidence="2">Antitoxin</fullName>
    </recommendedName>
</protein>
<dbReference type="AlphaFoldDB" id="A0AAT9LEG6"/>
<sequence length="88" mass="9719">MEAGIRDVKNRFSEYLKRVKQGETLLITERHVPIAKLVPLKEGEEQLALDLVEQGIASWHGGKPLGLAMPPVIHGVTSIAALVVENRR</sequence>
<evidence type="ECO:0000256" key="1">
    <source>
        <dbReference type="ARBA" id="ARBA00009981"/>
    </source>
</evidence>
<dbReference type="InterPro" id="IPR051416">
    <property type="entry name" value="phD-YefM_TA_antitoxins"/>
</dbReference>
<comment type="function">
    <text evidence="2">Antitoxin component of a type II toxin-antitoxin (TA) system.</text>
</comment>
<dbReference type="PANTHER" id="PTHR35377:SF8">
    <property type="entry name" value="ANTITOXIN VAPB22"/>
    <property type="match status" value="1"/>
</dbReference>